<dbReference type="NCBIfam" id="NF010043">
    <property type="entry name" value="PRK13517.1-3"/>
    <property type="match status" value="1"/>
</dbReference>
<keyword evidence="3 5" id="KW-0067">ATP-binding</keyword>
<dbReference type="EC" id="6.3.2.2" evidence="5"/>
<evidence type="ECO:0000313" key="7">
    <source>
        <dbReference type="Proteomes" id="UP000234433"/>
    </source>
</evidence>
<dbReference type="EMBL" id="FXZD01000010">
    <property type="protein sequence ID" value="SMY02928.1"/>
    <property type="molecule type" value="Genomic_DNA"/>
</dbReference>
<comment type="similarity">
    <text evidence="5">Belongs to the glutamate--cysteine ligase type 2 family. YbdK subfamily.</text>
</comment>
<dbReference type="GO" id="GO:0004357">
    <property type="term" value="F:glutamate-cysteine ligase activity"/>
    <property type="evidence" value="ECO:0007669"/>
    <property type="project" value="UniProtKB-EC"/>
</dbReference>
<dbReference type="Pfam" id="PF04107">
    <property type="entry name" value="GCS2"/>
    <property type="match status" value="1"/>
</dbReference>
<dbReference type="PANTHER" id="PTHR36510:SF1">
    <property type="entry name" value="GLUTAMATE--CYSTEINE LIGASE 2-RELATED"/>
    <property type="match status" value="1"/>
</dbReference>
<evidence type="ECO:0000256" key="2">
    <source>
        <dbReference type="ARBA" id="ARBA00022741"/>
    </source>
</evidence>
<dbReference type="Proteomes" id="UP000234433">
    <property type="component" value="Unassembled WGS sequence"/>
</dbReference>
<accession>A0A2H1KTJ2</accession>
<dbReference type="AlphaFoldDB" id="A0A2H1KTJ2"/>
<name>A0A2H1KTJ2_9MICO</name>
<evidence type="ECO:0000256" key="4">
    <source>
        <dbReference type="ARBA" id="ARBA00048819"/>
    </source>
</evidence>
<dbReference type="GO" id="GO:0042398">
    <property type="term" value="P:modified amino acid biosynthetic process"/>
    <property type="evidence" value="ECO:0007669"/>
    <property type="project" value="InterPro"/>
</dbReference>
<dbReference type="InterPro" id="IPR011793">
    <property type="entry name" value="YbdK"/>
</dbReference>
<gene>
    <name evidence="6" type="ORF">BANT918_02781</name>
</gene>
<dbReference type="GO" id="GO:0005524">
    <property type="term" value="F:ATP binding"/>
    <property type="evidence" value="ECO:0007669"/>
    <property type="project" value="UniProtKB-KW"/>
</dbReference>
<sequence>MVDFARSPRSTLGVEWELALLDGDSLDLTPAAEILLADVAERAPEFEKQIVGEMLTNTIELVTGVHKQVSGIAEDLATSMGALRTLTEDRGIELMSAGTHPFAQWQSQEVRAKDRYLELVDRTQWWGRNMLIFGVHVHVGIDSRDKVLPIVNALLAYVPHLQALSASSPFWGGTDTGYASNRAMMFQQLPTAGLPFQFDEWSDYEKYVADMLTTGIIDNINEIRWDIRPAPNWGTVEVRVCDGLPTLEEITAITALIQCLVDDFSARLDAGEALPTMPDWFHDENKWRAARYGMDAIIIENAEADERLVTECLADEIARLAPVAQRLGCTDELNSITSIIDRGVPYQRLQNVFKDTQSLTEVTRSLISDLRTSYT</sequence>
<protein>
    <recommendedName>
        <fullName evidence="5">Putative glutamate--cysteine ligase 2</fullName>
        <ecNumber evidence="5">6.3.2.2</ecNumber>
    </recommendedName>
    <alternativeName>
        <fullName evidence="5">Gamma-glutamylcysteine synthetase 2</fullName>
        <shortName evidence="5">GCS 2</shortName>
        <shortName evidence="5">Gamma-GCS 2</shortName>
    </alternativeName>
</protein>
<comment type="catalytic activity">
    <reaction evidence="4 5">
        <text>L-cysteine + L-glutamate + ATP = gamma-L-glutamyl-L-cysteine + ADP + phosphate + H(+)</text>
        <dbReference type="Rhea" id="RHEA:13285"/>
        <dbReference type="ChEBI" id="CHEBI:15378"/>
        <dbReference type="ChEBI" id="CHEBI:29985"/>
        <dbReference type="ChEBI" id="CHEBI:30616"/>
        <dbReference type="ChEBI" id="CHEBI:35235"/>
        <dbReference type="ChEBI" id="CHEBI:43474"/>
        <dbReference type="ChEBI" id="CHEBI:58173"/>
        <dbReference type="ChEBI" id="CHEBI:456216"/>
        <dbReference type="EC" id="6.3.2.2"/>
    </reaction>
</comment>
<dbReference type="SUPFAM" id="SSF55931">
    <property type="entry name" value="Glutamine synthetase/guanido kinase"/>
    <property type="match status" value="1"/>
</dbReference>
<comment type="function">
    <text evidence="5">ATP-dependent carboxylate-amine ligase which exhibits weak glutamate--cysteine ligase activity.</text>
</comment>
<dbReference type="OrthoDB" id="9769628at2"/>
<reference evidence="6 7" key="1">
    <citation type="submission" date="2017-03" db="EMBL/GenBank/DDBJ databases">
        <authorList>
            <person name="Afonso C.L."/>
            <person name="Miller P.J."/>
            <person name="Scott M.A."/>
            <person name="Spackman E."/>
            <person name="Goraichik I."/>
            <person name="Dimitrov K.M."/>
            <person name="Suarez D.L."/>
            <person name="Swayne D.E."/>
        </authorList>
    </citation>
    <scope>NUCLEOTIDE SEQUENCE [LARGE SCALE GENOMIC DNA]</scope>
    <source>
        <strain evidence="6 7">CNRZ 918</strain>
    </source>
</reference>
<keyword evidence="1 5" id="KW-0436">Ligase</keyword>
<dbReference type="HAMAP" id="MF_01609">
    <property type="entry name" value="Glu_cys_ligase_2"/>
    <property type="match status" value="1"/>
</dbReference>
<keyword evidence="2 5" id="KW-0547">Nucleotide-binding</keyword>
<dbReference type="PANTHER" id="PTHR36510">
    <property type="entry name" value="GLUTAMATE--CYSTEINE LIGASE 2-RELATED"/>
    <property type="match status" value="1"/>
</dbReference>
<dbReference type="Gene3D" id="3.30.590.20">
    <property type="match status" value="1"/>
</dbReference>
<dbReference type="NCBIfam" id="TIGR02050">
    <property type="entry name" value="gshA_cyan_rel"/>
    <property type="match status" value="1"/>
</dbReference>
<evidence type="ECO:0000256" key="3">
    <source>
        <dbReference type="ARBA" id="ARBA00022840"/>
    </source>
</evidence>
<dbReference type="NCBIfam" id="NF010042">
    <property type="entry name" value="PRK13517.1-2"/>
    <property type="match status" value="1"/>
</dbReference>
<evidence type="ECO:0000256" key="5">
    <source>
        <dbReference type="HAMAP-Rule" id="MF_01609"/>
    </source>
</evidence>
<organism evidence="6 7">
    <name type="scientific">Brevibacterium antiquum CNRZ 918</name>
    <dbReference type="NCBI Taxonomy" id="1255637"/>
    <lineage>
        <taxon>Bacteria</taxon>
        <taxon>Bacillati</taxon>
        <taxon>Actinomycetota</taxon>
        <taxon>Actinomycetes</taxon>
        <taxon>Micrococcales</taxon>
        <taxon>Brevibacteriaceae</taxon>
        <taxon>Brevibacterium</taxon>
    </lineage>
</organism>
<proteinExistence type="inferred from homology"/>
<evidence type="ECO:0000313" key="6">
    <source>
        <dbReference type="EMBL" id="SMY02928.1"/>
    </source>
</evidence>
<dbReference type="RefSeq" id="WP_101620808.1">
    <property type="nucleotide sequence ID" value="NZ_FXZD01000010.1"/>
</dbReference>
<dbReference type="InterPro" id="IPR050141">
    <property type="entry name" value="GCL_type2/YbdK_subfam"/>
</dbReference>
<evidence type="ECO:0000256" key="1">
    <source>
        <dbReference type="ARBA" id="ARBA00022598"/>
    </source>
</evidence>
<dbReference type="InterPro" id="IPR006336">
    <property type="entry name" value="GCS2"/>
</dbReference>
<dbReference type="NCBIfam" id="NF010044">
    <property type="entry name" value="PRK13517.1-4"/>
    <property type="match status" value="1"/>
</dbReference>
<dbReference type="InterPro" id="IPR014746">
    <property type="entry name" value="Gln_synth/guanido_kin_cat_dom"/>
</dbReference>